<accession>A0A5E8CKX3</accession>
<name>A0A5E8CKX3_9ZZZZ</name>
<organism evidence="1">
    <name type="scientific">seawater metagenome</name>
    <dbReference type="NCBI Taxonomy" id="1561972"/>
    <lineage>
        <taxon>unclassified sequences</taxon>
        <taxon>metagenomes</taxon>
        <taxon>ecological metagenomes</taxon>
    </lineage>
</organism>
<proteinExistence type="predicted"/>
<dbReference type="EMBL" id="CABVLZ010000001">
    <property type="protein sequence ID" value="VVU94465.1"/>
    <property type="molecule type" value="Genomic_DNA"/>
</dbReference>
<gene>
    <name evidence="1" type="ORF">CPAV1605_187</name>
</gene>
<evidence type="ECO:0000313" key="1">
    <source>
        <dbReference type="EMBL" id="VVU94465.1"/>
    </source>
</evidence>
<reference evidence="1" key="1">
    <citation type="submission" date="2019-09" db="EMBL/GenBank/DDBJ databases">
        <authorList>
            <person name="Needham M D."/>
        </authorList>
    </citation>
    <scope>NUCLEOTIDE SEQUENCE</scope>
</reference>
<dbReference type="AlphaFoldDB" id="A0A5E8CKX3"/>
<protein>
    <submittedName>
        <fullName evidence="1">Uncharacterized protein</fullName>
    </submittedName>
</protein>
<sequence length="336" mass="39211">MSFHGMDVGLVYNLPKNVRVFMYCFAGKPVDAADWNEALTWYVATMDESKYDKHGKFMKRLTLTLDSDKKNSKCAQYCVFSGNLAKYDLNRIPDLFLEDEDTSFKTGLFNLPAKFDRLFLKDKYSSVDDKFYKPGDKGSINIETLHKKIKPFTKKNKDLPYDGFLAYFVNPGSFKYKFKDLDFVVIPKSRNYNSYIDLCRKTNKPILDINIKKERKDKMDKKEPIKLKESSFRVPLRNSKDTPIEKYQYDVSIPNTHIPKEKEKVLKLETKNKGLYLSDVIRYLCNKNPDTFITLIVSSCRVFEDGIPKNVMNNQKKTATVSTNEYLKKYSKEDVK</sequence>